<dbReference type="NCBIfam" id="TIGR01552">
    <property type="entry name" value="phd_fam"/>
    <property type="match status" value="1"/>
</dbReference>
<proteinExistence type="inferred from homology"/>
<keyword evidence="4" id="KW-1185">Reference proteome</keyword>
<comment type="function">
    <text evidence="2">Antitoxin component of a type II toxin-antitoxin (TA) system.</text>
</comment>
<dbReference type="AlphaFoldDB" id="A0A437K001"/>
<dbReference type="Proteomes" id="UP000288178">
    <property type="component" value="Unassembled WGS sequence"/>
</dbReference>
<evidence type="ECO:0000313" key="3">
    <source>
        <dbReference type="EMBL" id="RVT53698.1"/>
    </source>
</evidence>
<comment type="caution">
    <text evidence="3">The sequence shown here is derived from an EMBL/GenBank/DDBJ whole genome shotgun (WGS) entry which is preliminary data.</text>
</comment>
<dbReference type="InterPro" id="IPR006442">
    <property type="entry name" value="Antitoxin_Phd/YefM"/>
</dbReference>
<dbReference type="OrthoDB" id="8853077at2"/>
<evidence type="ECO:0000313" key="4">
    <source>
        <dbReference type="Proteomes" id="UP000288178"/>
    </source>
</evidence>
<sequence length="96" mass="11069">MNITSTDAKNRFGQVLDEAQKRPVVIEKSGRRHSVLMSAEHYDRLVARAAQVAEPAAEAPLNPQAQAFAAKYKAWVDEQHRHFEQHGIWNEEFRTW</sequence>
<dbReference type="EMBL" id="SACT01000001">
    <property type="protein sequence ID" value="RVT53698.1"/>
    <property type="molecule type" value="Genomic_DNA"/>
</dbReference>
<dbReference type="RefSeq" id="WP_128195118.1">
    <property type="nucleotide sequence ID" value="NZ_SACT01000001.1"/>
</dbReference>
<evidence type="ECO:0000256" key="1">
    <source>
        <dbReference type="ARBA" id="ARBA00009981"/>
    </source>
</evidence>
<comment type="similarity">
    <text evidence="1 2">Belongs to the phD/YefM antitoxin family.</text>
</comment>
<reference evidence="3 4" key="1">
    <citation type="submission" date="2019-01" db="EMBL/GenBank/DDBJ databases">
        <authorList>
            <person name="Chen W.-M."/>
        </authorList>
    </citation>
    <scope>NUCLEOTIDE SEQUENCE [LARGE SCALE GENOMIC DNA]</scope>
    <source>
        <strain evidence="3 4">ICH-3</strain>
    </source>
</reference>
<evidence type="ECO:0000256" key="2">
    <source>
        <dbReference type="RuleBase" id="RU362080"/>
    </source>
</evidence>
<accession>A0A437K001</accession>
<dbReference type="Pfam" id="PF02604">
    <property type="entry name" value="PhdYeFM_antitox"/>
    <property type="match status" value="1"/>
</dbReference>
<dbReference type="SUPFAM" id="SSF143120">
    <property type="entry name" value="YefM-like"/>
    <property type="match status" value="1"/>
</dbReference>
<name>A0A437K001_9BURK</name>
<gene>
    <name evidence="3" type="ORF">ENE75_02050</name>
</gene>
<organism evidence="3 4">
    <name type="scientific">Rubrivivax albus</name>
    <dbReference type="NCBI Taxonomy" id="2499835"/>
    <lineage>
        <taxon>Bacteria</taxon>
        <taxon>Pseudomonadati</taxon>
        <taxon>Pseudomonadota</taxon>
        <taxon>Betaproteobacteria</taxon>
        <taxon>Burkholderiales</taxon>
        <taxon>Sphaerotilaceae</taxon>
        <taxon>Rubrivivax</taxon>
    </lineage>
</organism>
<dbReference type="Gene3D" id="3.40.1620.10">
    <property type="entry name" value="YefM-like domain"/>
    <property type="match status" value="1"/>
</dbReference>
<protein>
    <recommendedName>
        <fullName evidence="2">Antitoxin</fullName>
    </recommendedName>
</protein>
<dbReference type="InterPro" id="IPR036165">
    <property type="entry name" value="YefM-like_sf"/>
</dbReference>